<accession>A0ABX5L8K0</accession>
<dbReference type="EMBL" id="QGDV01000019">
    <property type="protein sequence ID" value="PWJ61204.1"/>
    <property type="molecule type" value="Genomic_DNA"/>
</dbReference>
<name>A0ABX5L8K0_9MICO</name>
<keyword evidence="2" id="KW-1185">Reference proteome</keyword>
<reference evidence="1 2" key="1">
    <citation type="submission" date="2018-03" db="EMBL/GenBank/DDBJ databases">
        <title>Genomic Encyclopedia of Type Strains, Phase III (KMG-III): the genomes of soil and plant-associated and newly described type strains.</title>
        <authorList>
            <person name="Whitman W."/>
        </authorList>
    </citation>
    <scope>NUCLEOTIDE SEQUENCE [LARGE SCALE GENOMIC DNA]</scope>
    <source>
        <strain evidence="1 2">VKM Ac-1602</strain>
    </source>
</reference>
<proteinExistence type="predicted"/>
<dbReference type="Proteomes" id="UP000245674">
    <property type="component" value="Unassembled WGS sequence"/>
</dbReference>
<evidence type="ECO:0000313" key="2">
    <source>
        <dbReference type="Proteomes" id="UP000245674"/>
    </source>
</evidence>
<evidence type="ECO:0000313" key="1">
    <source>
        <dbReference type="EMBL" id="PWJ61204.1"/>
    </source>
</evidence>
<sequence length="136" mass="14662">MTVTKSQIVALRVLEFAGVESPLAPEALNEAVEDALGGLINHRTTPPALLGEGITGHWERTADNQNRTYTLAGTSDVRRRHTYLREIGHVLIAVTSYEVTGGIDVEDLCEAVAGRLAQLTTHAPVQSESTFAGVLW</sequence>
<comment type="caution">
    <text evidence="1">The sequence shown here is derived from an EMBL/GenBank/DDBJ whole genome shotgun (WGS) entry which is preliminary data.</text>
</comment>
<gene>
    <name evidence="1" type="ORF">B0H03_11941</name>
</gene>
<dbReference type="RefSeq" id="WP_127843876.1">
    <property type="nucleotide sequence ID" value="NZ_QGDV01000019.1"/>
</dbReference>
<organism evidence="1 2">
    <name type="scientific">Rathayibacter iranicus NCPPB 2253 = VKM Ac-1602</name>
    <dbReference type="NCBI Taxonomy" id="1328868"/>
    <lineage>
        <taxon>Bacteria</taxon>
        <taxon>Bacillati</taxon>
        <taxon>Actinomycetota</taxon>
        <taxon>Actinomycetes</taxon>
        <taxon>Micrococcales</taxon>
        <taxon>Microbacteriaceae</taxon>
        <taxon>Rathayibacter</taxon>
    </lineage>
</organism>
<protein>
    <submittedName>
        <fullName evidence="1">Uncharacterized protein</fullName>
    </submittedName>
</protein>